<proteinExistence type="predicted"/>
<evidence type="ECO:0000313" key="3">
    <source>
        <dbReference type="Proteomes" id="UP000616724"/>
    </source>
</evidence>
<sequence>MTSEPTVRSPGRVHRRRSGPPALEGSPPPASDLPVTTPPAPLRMVPSVFRHNDRDDHAAERFMAGDIRM</sequence>
<comment type="caution">
    <text evidence="2">The sequence shown here is derived from an EMBL/GenBank/DDBJ whole genome shotgun (WGS) entry which is preliminary data.</text>
</comment>
<dbReference type="Proteomes" id="UP000616724">
    <property type="component" value="Unassembled WGS sequence"/>
</dbReference>
<name>A0A8J3RFF2_9ACTN</name>
<feature type="compositionally biased region" description="Pro residues" evidence="1">
    <location>
        <begin position="26"/>
        <end position="41"/>
    </location>
</feature>
<gene>
    <name evidence="2" type="ORF">Plo01_04320</name>
</gene>
<feature type="region of interest" description="Disordered" evidence="1">
    <location>
        <begin position="1"/>
        <end position="44"/>
    </location>
</feature>
<evidence type="ECO:0000313" key="2">
    <source>
        <dbReference type="EMBL" id="GIH74003.1"/>
    </source>
</evidence>
<keyword evidence="3" id="KW-1185">Reference proteome</keyword>
<evidence type="ECO:0000256" key="1">
    <source>
        <dbReference type="SAM" id="MobiDB-lite"/>
    </source>
</evidence>
<dbReference type="EMBL" id="BOOH01000003">
    <property type="protein sequence ID" value="GIH74003.1"/>
    <property type="molecule type" value="Genomic_DNA"/>
</dbReference>
<accession>A0A8J3RFF2</accession>
<organism evidence="2 3">
    <name type="scientific">Planobispora longispora</name>
    <dbReference type="NCBI Taxonomy" id="28887"/>
    <lineage>
        <taxon>Bacteria</taxon>
        <taxon>Bacillati</taxon>
        <taxon>Actinomycetota</taxon>
        <taxon>Actinomycetes</taxon>
        <taxon>Streptosporangiales</taxon>
        <taxon>Streptosporangiaceae</taxon>
        <taxon>Planobispora</taxon>
    </lineage>
</organism>
<protein>
    <submittedName>
        <fullName evidence="2">Uncharacterized protein</fullName>
    </submittedName>
</protein>
<reference evidence="2 3" key="1">
    <citation type="submission" date="2021-01" db="EMBL/GenBank/DDBJ databases">
        <title>Whole genome shotgun sequence of Planobispora longispora NBRC 13918.</title>
        <authorList>
            <person name="Komaki H."/>
            <person name="Tamura T."/>
        </authorList>
    </citation>
    <scope>NUCLEOTIDE SEQUENCE [LARGE SCALE GENOMIC DNA]</scope>
    <source>
        <strain evidence="2 3">NBRC 13918</strain>
    </source>
</reference>
<dbReference type="AlphaFoldDB" id="A0A8J3RFF2"/>